<dbReference type="EMBL" id="JABFCY010000017">
    <property type="protein sequence ID" value="NNU62961.1"/>
    <property type="molecule type" value="Genomic_DNA"/>
</dbReference>
<dbReference type="CDD" id="cd00093">
    <property type="entry name" value="HTH_XRE"/>
    <property type="match status" value="1"/>
</dbReference>
<dbReference type="SUPFAM" id="SSF47413">
    <property type="entry name" value="lambda repressor-like DNA-binding domains"/>
    <property type="match status" value="1"/>
</dbReference>
<feature type="domain" description="HTH cro/C1-type" evidence="1">
    <location>
        <begin position="49"/>
        <end position="94"/>
    </location>
</feature>
<evidence type="ECO:0000313" key="2">
    <source>
        <dbReference type="EMBL" id="NNU62961.1"/>
    </source>
</evidence>
<dbReference type="NCBIfam" id="TIGR02684">
    <property type="entry name" value="dnstrm_HI1420"/>
    <property type="match status" value="1"/>
</dbReference>
<name>A0A849KMP3_9HYPH</name>
<dbReference type="Proteomes" id="UP000574931">
    <property type="component" value="Unassembled WGS sequence"/>
</dbReference>
<evidence type="ECO:0000259" key="1">
    <source>
        <dbReference type="PROSITE" id="PS50943"/>
    </source>
</evidence>
<dbReference type="Pfam" id="PF21716">
    <property type="entry name" value="dnstrm_HI1420"/>
    <property type="match status" value="1"/>
</dbReference>
<dbReference type="GO" id="GO:0003677">
    <property type="term" value="F:DNA binding"/>
    <property type="evidence" value="ECO:0007669"/>
    <property type="project" value="InterPro"/>
</dbReference>
<dbReference type="RefSeq" id="WP_171319365.1">
    <property type="nucleotide sequence ID" value="NZ_JABFCY010000017.1"/>
</dbReference>
<dbReference type="InterPro" id="IPR010982">
    <property type="entry name" value="Lambda_DNA-bd_dom_sf"/>
</dbReference>
<reference evidence="2 3" key="1">
    <citation type="submission" date="2020-05" db="EMBL/GenBank/DDBJ databases">
        <title>Draft Genome Sequence of Ochrobactrum soli Isolated from Stable Fly Gut.</title>
        <authorList>
            <person name="Pileggi M.T."/>
            <person name="Vazhakkala L.J."/>
            <person name="Wong C.N."/>
        </authorList>
    </citation>
    <scope>NUCLEOTIDE SEQUENCE [LARGE SCALE GENOMIC DNA]</scope>
    <source>
        <strain evidence="2 3">MTP-C0764</strain>
    </source>
</reference>
<evidence type="ECO:0000313" key="3">
    <source>
        <dbReference type="Proteomes" id="UP000574931"/>
    </source>
</evidence>
<sequence>MEVQFRRYDAANYLKTEDDITAYMEAVMEDGDPALIAAALGDVARARNLSQLAREVGMSRQGLDKALSGNGNPSLATVMKVANALGLRLSMKPIHTGEPTPAIRP</sequence>
<dbReference type="PANTHER" id="PTHR40275">
    <property type="entry name" value="SSL7038 PROTEIN"/>
    <property type="match status" value="1"/>
</dbReference>
<comment type="caution">
    <text evidence="2">The sequence shown here is derived from an EMBL/GenBank/DDBJ whole genome shotgun (WGS) entry which is preliminary data.</text>
</comment>
<dbReference type="SMART" id="SM00530">
    <property type="entry name" value="HTH_XRE"/>
    <property type="match status" value="1"/>
</dbReference>
<dbReference type="InterPro" id="IPR001387">
    <property type="entry name" value="Cro/C1-type_HTH"/>
</dbReference>
<dbReference type="PANTHER" id="PTHR40275:SF1">
    <property type="entry name" value="SSL7038 PROTEIN"/>
    <property type="match status" value="1"/>
</dbReference>
<organism evidence="2 3">
    <name type="scientific">Ochrobactrum soli</name>
    <dbReference type="NCBI Taxonomy" id="2448455"/>
    <lineage>
        <taxon>Bacteria</taxon>
        <taxon>Pseudomonadati</taxon>
        <taxon>Pseudomonadota</taxon>
        <taxon>Alphaproteobacteria</taxon>
        <taxon>Hyphomicrobiales</taxon>
        <taxon>Brucellaceae</taxon>
        <taxon>Brucella/Ochrobactrum group</taxon>
        <taxon>Ochrobactrum</taxon>
    </lineage>
</organism>
<dbReference type="Gene3D" id="1.10.260.40">
    <property type="entry name" value="lambda repressor-like DNA-binding domains"/>
    <property type="match status" value="1"/>
</dbReference>
<protein>
    <submittedName>
        <fullName evidence="2">Putative addiction module antidote protein</fullName>
    </submittedName>
</protein>
<gene>
    <name evidence="2" type="ORF">HKX02_22260</name>
</gene>
<dbReference type="AlphaFoldDB" id="A0A849KMP3"/>
<proteinExistence type="predicted"/>
<accession>A0A849KMP3</accession>
<dbReference type="PROSITE" id="PS50943">
    <property type="entry name" value="HTH_CROC1"/>
    <property type="match status" value="1"/>
</dbReference>
<dbReference type="InterPro" id="IPR014057">
    <property type="entry name" value="HI1420"/>
</dbReference>
<keyword evidence="3" id="KW-1185">Reference proteome</keyword>